<dbReference type="PATRIC" id="fig|1481663.12.peg.2808"/>
<dbReference type="Gene3D" id="2.40.50.100">
    <property type="match status" value="1"/>
</dbReference>
<dbReference type="GO" id="GO:1990281">
    <property type="term" value="C:efflux pump complex"/>
    <property type="evidence" value="ECO:0007669"/>
    <property type="project" value="TreeGrafter"/>
</dbReference>
<dbReference type="AlphaFoldDB" id="A0A0Q0VM48"/>
<dbReference type="OrthoDB" id="9806939at2"/>
<dbReference type="Proteomes" id="UP000050491">
    <property type="component" value="Unassembled WGS sequence"/>
</dbReference>
<dbReference type="Gene3D" id="2.40.420.20">
    <property type="match status" value="1"/>
</dbReference>
<evidence type="ECO:0000313" key="2">
    <source>
        <dbReference type="EMBL" id="KQB03927.1"/>
    </source>
</evidence>
<feature type="coiled-coil region" evidence="1">
    <location>
        <begin position="102"/>
        <end position="172"/>
    </location>
</feature>
<reference evidence="2 3" key="1">
    <citation type="journal article" date="2015" name="Genome Biol. Evol.">
        <title>The Dynamics of Genetic Interactions between Vibrio metoecus and Vibrio cholerae, Two Close Relatives Co-Occurring in the Environment.</title>
        <authorList>
            <person name="Orata F.D."/>
            <person name="Kirchberger P.C."/>
            <person name="Meheust R."/>
            <person name="Barlow E.J."/>
            <person name="Tarr C.L."/>
            <person name="Boucher Y."/>
        </authorList>
    </citation>
    <scope>NUCLEOTIDE SEQUENCE [LARGE SCALE GENOMIC DNA]</scope>
    <source>
        <strain evidence="2 3">YB5B04</strain>
    </source>
</reference>
<keyword evidence="1" id="KW-0175">Coiled coil</keyword>
<dbReference type="PANTHER" id="PTHR30469">
    <property type="entry name" value="MULTIDRUG RESISTANCE PROTEIN MDTA"/>
    <property type="match status" value="1"/>
</dbReference>
<dbReference type="SUPFAM" id="SSF111369">
    <property type="entry name" value="HlyD-like secretion proteins"/>
    <property type="match status" value="1"/>
</dbReference>
<name>A0A0Q0VM48_VIBMT</name>
<accession>A0A0Q0VM48</accession>
<sequence length="415" mass="45365">MMKTIRDYRPLYLGITIGYLLFSTTLLAEGAEEERQKTALSVEVSTVTQGLVTEFVFADGNAQSLKREFLLFENSGRVAYLKSNDDGGPLREGDAVKQGELLAELDRRIDNASANAARAELDTVRATLTNARTEFERAKRLKEGDAIQDSRFNAIETEYQQALASVRAAEARSDQALAGLRQLQLRAPFDGVVAFVNIREGQFYSPEQFDGTSAKHASKTSPIVVIDPSAFEILVELPVASGRQVRVGQNAFILDAGALAHVQEYGFDPETGTENIDALMIKGRVGSVSPAIDPGSRSVRARIIIDEKVEGLTDGGYAKVWIEIKQRQNAVNTPLESIVYRGEKAYAFVVDPSSNTVKRRTLTLGIIGEGGAEVKDGLSPGDIVVTKGRFRLTNDMPVRYSLDNKAASEGQYHEK</sequence>
<dbReference type="EMBL" id="LBGP01000004">
    <property type="protein sequence ID" value="KQB03927.1"/>
    <property type="molecule type" value="Genomic_DNA"/>
</dbReference>
<dbReference type="PANTHER" id="PTHR30469:SF15">
    <property type="entry name" value="HLYD FAMILY OF SECRETION PROTEINS"/>
    <property type="match status" value="1"/>
</dbReference>
<evidence type="ECO:0000256" key="1">
    <source>
        <dbReference type="SAM" id="Coils"/>
    </source>
</evidence>
<gene>
    <name evidence="2" type="ORF">XV92_01575</name>
</gene>
<dbReference type="Gene3D" id="2.40.30.170">
    <property type="match status" value="1"/>
</dbReference>
<evidence type="ECO:0008006" key="4">
    <source>
        <dbReference type="Google" id="ProtNLM"/>
    </source>
</evidence>
<comment type="caution">
    <text evidence="2">The sequence shown here is derived from an EMBL/GenBank/DDBJ whole genome shotgun (WGS) entry which is preliminary data.</text>
</comment>
<proteinExistence type="predicted"/>
<protein>
    <recommendedName>
        <fullName evidence="4">Efflux RND transporter periplasmic adaptor subunit</fullName>
    </recommendedName>
</protein>
<evidence type="ECO:0000313" key="3">
    <source>
        <dbReference type="Proteomes" id="UP000050491"/>
    </source>
</evidence>
<organism evidence="2 3">
    <name type="scientific">Vibrio metoecus</name>
    <dbReference type="NCBI Taxonomy" id="1481663"/>
    <lineage>
        <taxon>Bacteria</taxon>
        <taxon>Pseudomonadati</taxon>
        <taxon>Pseudomonadota</taxon>
        <taxon>Gammaproteobacteria</taxon>
        <taxon>Vibrionales</taxon>
        <taxon>Vibrionaceae</taxon>
        <taxon>Vibrio</taxon>
    </lineage>
</organism>
<dbReference type="Gene3D" id="1.10.287.470">
    <property type="entry name" value="Helix hairpin bin"/>
    <property type="match status" value="1"/>
</dbReference>
<dbReference type="GO" id="GO:0015562">
    <property type="term" value="F:efflux transmembrane transporter activity"/>
    <property type="evidence" value="ECO:0007669"/>
    <property type="project" value="TreeGrafter"/>
</dbReference>